<dbReference type="EMBL" id="FPBA01000026">
    <property type="protein sequence ID" value="SFU02951.1"/>
    <property type="molecule type" value="Genomic_DNA"/>
</dbReference>
<dbReference type="AlphaFoldDB" id="A0A1I7CU45"/>
<dbReference type="Proteomes" id="UP000199546">
    <property type="component" value="Unassembled WGS sequence"/>
</dbReference>
<dbReference type="GO" id="GO:0016491">
    <property type="term" value="F:oxidoreductase activity"/>
    <property type="evidence" value="ECO:0007669"/>
    <property type="project" value="InterPro"/>
</dbReference>
<accession>A0A1I7CU45</accession>
<organism evidence="2 3">
    <name type="scientific">Geodermatophilus amargosae</name>
    <dbReference type="NCBI Taxonomy" id="1296565"/>
    <lineage>
        <taxon>Bacteria</taxon>
        <taxon>Bacillati</taxon>
        <taxon>Actinomycetota</taxon>
        <taxon>Actinomycetes</taxon>
        <taxon>Geodermatophilales</taxon>
        <taxon>Geodermatophilaceae</taxon>
        <taxon>Geodermatophilus</taxon>
    </lineage>
</organism>
<name>A0A1I7CU45_9ACTN</name>
<reference evidence="3" key="1">
    <citation type="submission" date="2016-10" db="EMBL/GenBank/DDBJ databases">
        <authorList>
            <person name="Varghese N."/>
            <person name="Submissions S."/>
        </authorList>
    </citation>
    <scope>NUCLEOTIDE SEQUENCE [LARGE SCALE GENOMIC DNA]</scope>
    <source>
        <strain evidence="3">DSM 46136</strain>
    </source>
</reference>
<dbReference type="Gene3D" id="2.30.110.10">
    <property type="entry name" value="Electron Transport, Fmn-binding Protein, Chain A"/>
    <property type="match status" value="1"/>
</dbReference>
<evidence type="ECO:0000313" key="2">
    <source>
        <dbReference type="EMBL" id="SFU02951.1"/>
    </source>
</evidence>
<gene>
    <name evidence="2" type="ORF">SAMN05660657_04890</name>
</gene>
<keyword evidence="3" id="KW-1185">Reference proteome</keyword>
<sequence>MRDLGYEFRPPNAVQRAMQVAATPAWALDLEADPRATVTSRNRTVEVVARPATDDEVEQVMAAAAPLHRGYAAYRRLPPPHRRAGAAARLPPRARLSSRLPPVRVPGRTAG</sequence>
<dbReference type="STRING" id="1296565.SAMN05660657_04890"/>
<dbReference type="Pfam" id="PF04075">
    <property type="entry name" value="F420H2_quin_red"/>
    <property type="match status" value="1"/>
</dbReference>
<protein>
    <submittedName>
        <fullName evidence="2">Uncharacterized protein</fullName>
    </submittedName>
</protein>
<dbReference type="InterPro" id="IPR012349">
    <property type="entry name" value="Split_barrel_FMN-bd"/>
</dbReference>
<dbReference type="OrthoDB" id="8225825at2"/>
<proteinExistence type="predicted"/>
<dbReference type="InterPro" id="IPR004378">
    <property type="entry name" value="F420H2_quin_Rdtase"/>
</dbReference>
<evidence type="ECO:0000313" key="3">
    <source>
        <dbReference type="Proteomes" id="UP000199546"/>
    </source>
</evidence>
<dbReference type="RefSeq" id="WP_093583690.1">
    <property type="nucleotide sequence ID" value="NZ_FPBA01000026.1"/>
</dbReference>
<feature type="compositionally biased region" description="Low complexity" evidence="1">
    <location>
        <begin position="85"/>
        <end position="102"/>
    </location>
</feature>
<evidence type="ECO:0000256" key="1">
    <source>
        <dbReference type="SAM" id="MobiDB-lite"/>
    </source>
</evidence>
<feature type="region of interest" description="Disordered" evidence="1">
    <location>
        <begin position="82"/>
        <end position="111"/>
    </location>
</feature>